<gene>
    <name evidence="1" type="ORF">PHPALM_14790</name>
</gene>
<dbReference type="OrthoDB" id="127749at2759"/>
<evidence type="ECO:0000313" key="2">
    <source>
        <dbReference type="Proteomes" id="UP000237271"/>
    </source>
</evidence>
<reference evidence="1 2" key="1">
    <citation type="journal article" date="2017" name="Genome Biol. Evol.">
        <title>Phytophthora megakarya and P. palmivora, closely related causal agents of cacao black pod rot, underwent increases in genome sizes and gene numbers by different mechanisms.</title>
        <authorList>
            <person name="Ali S.S."/>
            <person name="Shao J."/>
            <person name="Lary D.J."/>
            <person name="Kronmiller B."/>
            <person name="Shen D."/>
            <person name="Strem M.D."/>
            <person name="Amoako-Attah I."/>
            <person name="Akrofi A.Y."/>
            <person name="Begoude B.A."/>
            <person name="Ten Hoopen G.M."/>
            <person name="Coulibaly K."/>
            <person name="Kebe B.I."/>
            <person name="Melnick R.L."/>
            <person name="Guiltinan M.J."/>
            <person name="Tyler B.M."/>
            <person name="Meinhardt L.W."/>
            <person name="Bailey B.A."/>
        </authorList>
    </citation>
    <scope>NUCLEOTIDE SEQUENCE [LARGE SCALE GENOMIC DNA]</scope>
    <source>
        <strain evidence="2">sbr112.9</strain>
    </source>
</reference>
<accession>A0A2P4XTV4</accession>
<dbReference type="EMBL" id="NCKW01007979">
    <property type="protein sequence ID" value="POM68983.1"/>
    <property type="molecule type" value="Genomic_DNA"/>
</dbReference>
<comment type="caution">
    <text evidence="1">The sequence shown here is derived from an EMBL/GenBank/DDBJ whole genome shotgun (WGS) entry which is preliminary data.</text>
</comment>
<keyword evidence="2" id="KW-1185">Reference proteome</keyword>
<evidence type="ECO:0000313" key="1">
    <source>
        <dbReference type="EMBL" id="POM68983.1"/>
    </source>
</evidence>
<sequence>MVINAGVMIREYFYKRLRLYVQITFGGLGSALTKKQKKEKADLVKTILHAFHSTDKTDVTEALQKQDVLTPDGVEWGDQWIPWANHIKENGMVFYVRPIWGFQGAVESRMDETEEGKASDKKSAEKNTYVLVDAVSDKEDEGNTDVGNNNGRATNHVGYAAYLLEFWLNRPFLKWKFFQKRMARIAVDEISRRIVPNGLKQALQKRTVVVSMDEFRASKLCSQCHQTLSPVHYPVNTMLPRRKKRNGAVLVRNRAEVQFEEKKCHGVLHCDHTNSNARYWDRDVNAAIKMVELLKSEVLGWQDVAISAGPVVNDVETVL</sequence>
<proteinExistence type="predicted"/>
<organism evidence="1 2">
    <name type="scientific">Phytophthora palmivora</name>
    <dbReference type="NCBI Taxonomy" id="4796"/>
    <lineage>
        <taxon>Eukaryota</taxon>
        <taxon>Sar</taxon>
        <taxon>Stramenopiles</taxon>
        <taxon>Oomycota</taxon>
        <taxon>Peronosporomycetes</taxon>
        <taxon>Peronosporales</taxon>
        <taxon>Peronosporaceae</taxon>
        <taxon>Phytophthora</taxon>
    </lineage>
</organism>
<dbReference type="Proteomes" id="UP000237271">
    <property type="component" value="Unassembled WGS sequence"/>
</dbReference>
<dbReference type="AlphaFoldDB" id="A0A2P4XTV4"/>
<protein>
    <submittedName>
        <fullName evidence="1">DNA phosphorothioation-dependent restriction protein DptG</fullName>
    </submittedName>
</protein>
<name>A0A2P4XTV4_9STRA</name>